<protein>
    <recommendedName>
        <fullName evidence="1">DNA-directed DNA polymerase</fullName>
        <ecNumber evidence="1">2.7.7.7</ecNumber>
    </recommendedName>
</protein>
<dbReference type="Gene3D" id="1.20.272.10">
    <property type="match status" value="1"/>
</dbReference>
<dbReference type="EC" id="2.7.7.7" evidence="1"/>
<dbReference type="InterPro" id="IPR005790">
    <property type="entry name" value="DNA_polIII_delta"/>
</dbReference>
<proteinExistence type="inferred from homology"/>
<accession>A0A0G1KQP2</accession>
<dbReference type="GO" id="GO:0006261">
    <property type="term" value="P:DNA-templated DNA replication"/>
    <property type="evidence" value="ECO:0007669"/>
    <property type="project" value="TreeGrafter"/>
</dbReference>
<evidence type="ECO:0000256" key="3">
    <source>
        <dbReference type="ARBA" id="ARBA00022695"/>
    </source>
</evidence>
<comment type="similarity">
    <text evidence="6">Belongs to the DNA polymerase HolA subunit family.</text>
</comment>
<dbReference type="PANTHER" id="PTHR34388">
    <property type="entry name" value="DNA POLYMERASE III SUBUNIT DELTA"/>
    <property type="match status" value="1"/>
</dbReference>
<evidence type="ECO:0000256" key="4">
    <source>
        <dbReference type="ARBA" id="ARBA00022705"/>
    </source>
</evidence>
<feature type="domain" description="DNA polymerase III delta subunit-like C-terminal" evidence="8">
    <location>
        <begin position="119"/>
        <end position="223"/>
    </location>
</feature>
<dbReference type="PANTHER" id="PTHR34388:SF1">
    <property type="entry name" value="DNA POLYMERASE III SUBUNIT DELTA"/>
    <property type="match status" value="1"/>
</dbReference>
<comment type="caution">
    <text evidence="9">The sequence shown here is derived from an EMBL/GenBank/DDBJ whole genome shotgun (WGS) entry which is preliminary data.</text>
</comment>
<dbReference type="EMBL" id="LCJW01000018">
    <property type="protein sequence ID" value="KKT85981.1"/>
    <property type="molecule type" value="Genomic_DNA"/>
</dbReference>
<dbReference type="Pfam" id="PF21694">
    <property type="entry name" value="DNA_pol3_delta_C"/>
    <property type="match status" value="1"/>
</dbReference>
<evidence type="ECO:0000256" key="1">
    <source>
        <dbReference type="ARBA" id="ARBA00012417"/>
    </source>
</evidence>
<evidence type="ECO:0000256" key="7">
    <source>
        <dbReference type="ARBA" id="ARBA00049244"/>
    </source>
</evidence>
<dbReference type="InterPro" id="IPR008921">
    <property type="entry name" value="DNA_pol3_clamp-load_cplx_C"/>
</dbReference>
<keyword evidence="4" id="KW-0235">DNA replication</keyword>
<organism evidence="9 10">
    <name type="scientific">Candidatus Collierbacteria bacterium GW2011_GWA2_44_99</name>
    <dbReference type="NCBI Taxonomy" id="1618380"/>
    <lineage>
        <taxon>Bacteria</taxon>
        <taxon>Candidatus Collieribacteriota</taxon>
    </lineage>
</organism>
<evidence type="ECO:0000256" key="2">
    <source>
        <dbReference type="ARBA" id="ARBA00022679"/>
    </source>
</evidence>
<evidence type="ECO:0000256" key="5">
    <source>
        <dbReference type="ARBA" id="ARBA00022932"/>
    </source>
</evidence>
<evidence type="ECO:0000256" key="6">
    <source>
        <dbReference type="ARBA" id="ARBA00034754"/>
    </source>
</evidence>
<dbReference type="AlphaFoldDB" id="A0A0G1KQP2"/>
<reference evidence="9 10" key="1">
    <citation type="journal article" date="2015" name="Nature">
        <title>rRNA introns, odd ribosomes, and small enigmatic genomes across a large radiation of phyla.</title>
        <authorList>
            <person name="Brown C.T."/>
            <person name="Hug L.A."/>
            <person name="Thomas B.C."/>
            <person name="Sharon I."/>
            <person name="Castelle C.J."/>
            <person name="Singh A."/>
            <person name="Wilkins M.J."/>
            <person name="Williams K.H."/>
            <person name="Banfield J.F."/>
        </authorList>
    </citation>
    <scope>NUCLEOTIDE SEQUENCE [LARGE SCALE GENOMIC DNA]</scope>
</reference>
<sequence length="228" mass="25729">MITLIHGEDTLSSYKRLTELIEVSKTAQLEIVVKDASELDLAQLRQDTSIVNLFGVKNCLVIKNLLGGTKSKTKDALIQSIVTGSESEIILYESKKLTEAVLKPFSKAKIEAFNINPVIFKFLDSLLPENTQVILSGWNKLIELGHEPEYVFAMLVRQVRLLIQAKSGASYLKLSPYPKKLITSQATFFTLNQLLDLHNRLYQIDKRVKTGLSSLPLEQLLLQFFYSI</sequence>
<keyword evidence="2" id="KW-0808">Transferase</keyword>
<name>A0A0G1KQP2_9BACT</name>
<keyword evidence="3" id="KW-0548">Nucleotidyltransferase</keyword>
<dbReference type="GO" id="GO:0003677">
    <property type="term" value="F:DNA binding"/>
    <property type="evidence" value="ECO:0007669"/>
    <property type="project" value="InterPro"/>
</dbReference>
<keyword evidence="5" id="KW-0239">DNA-directed DNA polymerase</keyword>
<dbReference type="GO" id="GO:0009360">
    <property type="term" value="C:DNA polymerase III complex"/>
    <property type="evidence" value="ECO:0007669"/>
    <property type="project" value="TreeGrafter"/>
</dbReference>
<dbReference type="SUPFAM" id="SSF48019">
    <property type="entry name" value="post-AAA+ oligomerization domain-like"/>
    <property type="match status" value="1"/>
</dbReference>
<dbReference type="InterPro" id="IPR048466">
    <property type="entry name" value="DNA_pol3_delta-like_C"/>
</dbReference>
<dbReference type="GO" id="GO:0003887">
    <property type="term" value="F:DNA-directed DNA polymerase activity"/>
    <property type="evidence" value="ECO:0007669"/>
    <property type="project" value="UniProtKB-KW"/>
</dbReference>
<evidence type="ECO:0000259" key="8">
    <source>
        <dbReference type="Pfam" id="PF21694"/>
    </source>
</evidence>
<evidence type="ECO:0000313" key="9">
    <source>
        <dbReference type="EMBL" id="KKT85981.1"/>
    </source>
</evidence>
<evidence type="ECO:0000313" key="10">
    <source>
        <dbReference type="Proteomes" id="UP000034797"/>
    </source>
</evidence>
<comment type="catalytic activity">
    <reaction evidence="7">
        <text>DNA(n) + a 2'-deoxyribonucleoside 5'-triphosphate = DNA(n+1) + diphosphate</text>
        <dbReference type="Rhea" id="RHEA:22508"/>
        <dbReference type="Rhea" id="RHEA-COMP:17339"/>
        <dbReference type="Rhea" id="RHEA-COMP:17340"/>
        <dbReference type="ChEBI" id="CHEBI:33019"/>
        <dbReference type="ChEBI" id="CHEBI:61560"/>
        <dbReference type="ChEBI" id="CHEBI:173112"/>
        <dbReference type="EC" id="2.7.7.7"/>
    </reaction>
</comment>
<gene>
    <name evidence="9" type="ORF">UW84_C0018G0005</name>
</gene>
<dbReference type="Proteomes" id="UP000034797">
    <property type="component" value="Unassembled WGS sequence"/>
</dbReference>